<dbReference type="PROSITE" id="PS51257">
    <property type="entry name" value="PROKAR_LIPOPROTEIN"/>
    <property type="match status" value="1"/>
</dbReference>
<evidence type="ECO:0000313" key="1">
    <source>
        <dbReference type="EMBL" id="TXF89195.1"/>
    </source>
</evidence>
<proteinExistence type="predicted"/>
<dbReference type="AlphaFoldDB" id="A0A5C7FUR2"/>
<organism evidence="1 2">
    <name type="scientific">Neolewinella aurantiaca</name>
    <dbReference type="NCBI Taxonomy" id="2602767"/>
    <lineage>
        <taxon>Bacteria</taxon>
        <taxon>Pseudomonadati</taxon>
        <taxon>Bacteroidota</taxon>
        <taxon>Saprospiria</taxon>
        <taxon>Saprospirales</taxon>
        <taxon>Lewinellaceae</taxon>
        <taxon>Neolewinella</taxon>
    </lineage>
</organism>
<keyword evidence="2" id="KW-1185">Reference proteome</keyword>
<name>A0A5C7FUR2_9BACT</name>
<dbReference type="RefSeq" id="WP_147930957.1">
    <property type="nucleotide sequence ID" value="NZ_VOXD01000016.1"/>
</dbReference>
<comment type="caution">
    <text evidence="1">The sequence shown here is derived from an EMBL/GenBank/DDBJ whole genome shotgun (WGS) entry which is preliminary data.</text>
</comment>
<gene>
    <name evidence="1" type="ORF">FUA23_11835</name>
</gene>
<dbReference type="EMBL" id="VOXD01000016">
    <property type="protein sequence ID" value="TXF89195.1"/>
    <property type="molecule type" value="Genomic_DNA"/>
</dbReference>
<dbReference type="OrthoDB" id="1493984at2"/>
<dbReference type="Proteomes" id="UP000321907">
    <property type="component" value="Unassembled WGS sequence"/>
</dbReference>
<evidence type="ECO:0000313" key="2">
    <source>
        <dbReference type="Proteomes" id="UP000321907"/>
    </source>
</evidence>
<reference evidence="1 2" key="1">
    <citation type="submission" date="2019-08" db="EMBL/GenBank/DDBJ databases">
        <title>Lewinella sp. strain SSH13 Genome sequencing and assembly.</title>
        <authorList>
            <person name="Kim I."/>
        </authorList>
    </citation>
    <scope>NUCLEOTIDE SEQUENCE [LARGE SCALE GENOMIC DNA]</scope>
    <source>
        <strain evidence="1 2">SSH13</strain>
    </source>
</reference>
<accession>A0A5C7FUR2</accession>
<protein>
    <submittedName>
        <fullName evidence="1">Uncharacterized protein</fullName>
    </submittedName>
</protein>
<sequence>MLKYLPLLLIFTLFSACEGNTAARKAARGENFVSDPDHLYFKNIRARHYAGEEVAQRATIFRHDALFISDANLRPVLIDNWLQDRAIIRFELAKTDSEWQLQSVVEGEGSDVELSVPPTNEELNVLRELLLGKGDLLLVLPGDTLSAFPEASGRQAAREVLNDYLRMVGFEG</sequence>